<protein>
    <submittedName>
        <fullName evidence="2">ATPase subunit 8</fullName>
    </submittedName>
</protein>
<keyword evidence="1" id="KW-0472">Membrane</keyword>
<geneLocation type="mitochondrion" evidence="2"/>
<name>A0A024FS69_BOTSH</name>
<proteinExistence type="predicted"/>
<organism evidence="2">
    <name type="scientific">Botryllus schlosseri</name>
    <name type="common">Golden star tunicate</name>
    <name type="synonym">Alcyonium schlosseri</name>
    <dbReference type="NCBI Taxonomy" id="30301"/>
    <lineage>
        <taxon>Eukaryota</taxon>
        <taxon>Metazoa</taxon>
        <taxon>Chordata</taxon>
        <taxon>Tunicata</taxon>
        <taxon>Ascidiacea</taxon>
        <taxon>Stolidobranchia</taxon>
        <taxon>Styelidae</taxon>
        <taxon>Botryllus</taxon>
    </lineage>
</organism>
<keyword evidence="1" id="KW-0812">Transmembrane</keyword>
<feature type="transmembrane region" description="Helical" evidence="1">
    <location>
        <begin position="6"/>
        <end position="27"/>
    </location>
</feature>
<reference evidence="2" key="1">
    <citation type="journal article" date="2014" name="Genome Biol. Evol.">
        <title>Ascidian mitogenomics: comparison of evolutionary rates in closely related taxa provides evidence of ongoing speciation events.</title>
        <authorList>
            <person name="Griggio F."/>
            <person name="Voskoboynik A."/>
            <person name="Iannelli F."/>
            <person name="Justy F."/>
            <person name="Tilak M.K."/>
            <person name="Turon X."/>
            <person name="Pesole G."/>
            <person name="Douzery E.J."/>
            <person name="Mastrototaro F."/>
            <person name="Gissi C."/>
        </authorList>
    </citation>
    <scope>NUCLEOTIDE SEQUENCE</scope>
    <source>
        <strain evidence="2">VE</strain>
        <tissue evidence="2">Colony</tissue>
    </source>
</reference>
<keyword evidence="1" id="KW-1133">Transmembrane helix</keyword>
<evidence type="ECO:0000256" key="1">
    <source>
        <dbReference type="SAM" id="Phobius"/>
    </source>
</evidence>
<accession>A0A024FS69</accession>
<dbReference type="AlphaFoldDB" id="A0A024FS69"/>
<sequence length="32" mass="4066">MPQLNFLSFFVEFLFFLVVFFMMLNFMKMDQY</sequence>
<keyword evidence="2" id="KW-0496">Mitochondrion</keyword>
<dbReference type="EMBL" id="FM177702">
    <property type="protein sequence ID" value="CAQ68354.1"/>
    <property type="molecule type" value="Genomic_DNA"/>
</dbReference>
<gene>
    <name evidence="2" type="primary">atp8</name>
</gene>
<evidence type="ECO:0000313" key="2">
    <source>
        <dbReference type="EMBL" id="CAQ68354.1"/>
    </source>
</evidence>